<evidence type="ECO:0000256" key="3">
    <source>
        <dbReference type="ARBA" id="ARBA00023163"/>
    </source>
</evidence>
<dbReference type="Pfam" id="PF00455">
    <property type="entry name" value="DeoRC"/>
    <property type="match status" value="1"/>
</dbReference>
<comment type="caution">
    <text evidence="5">The sequence shown here is derived from an EMBL/GenBank/DDBJ whole genome shotgun (WGS) entry which is preliminary data.</text>
</comment>
<dbReference type="InterPro" id="IPR036388">
    <property type="entry name" value="WH-like_DNA-bd_sf"/>
</dbReference>
<dbReference type="RefSeq" id="WP_139600796.1">
    <property type="nucleotide sequence ID" value="NZ_VDCQ01000004.1"/>
</dbReference>
<sequence length="255" mass="28714">MFAQQRHQAIVHKLEREKSVKASELMELLGVSFETIRRDLEHLEREGLLTRVHGGAISKQLDYSREIPLTVRETAFLKQKSELAEIASRYVEQGMSIAMDVSTTNTEFAKLLKRKFERLTVITNSLPIATLLVDMPHYTIVLIGGVIRNEEQSLIGDLAEQFAARFHPDLFFMSMSGVTLSEGITDYGIGEIQVKKILLNNAKRTIALADSSKFDCVSLTKICGATEVERFVTDPDIDRGLVERYGRHGIEIVCE</sequence>
<dbReference type="PROSITE" id="PS51000">
    <property type="entry name" value="HTH_DEOR_2"/>
    <property type="match status" value="1"/>
</dbReference>
<dbReference type="PRINTS" id="PR00037">
    <property type="entry name" value="HTHLACR"/>
</dbReference>
<dbReference type="InterPro" id="IPR037171">
    <property type="entry name" value="NagB/RpiA_transferase-like"/>
</dbReference>
<accession>A0A5C4TGD1</accession>
<dbReference type="InterPro" id="IPR036390">
    <property type="entry name" value="WH_DNA-bd_sf"/>
</dbReference>
<dbReference type="SMART" id="SM00420">
    <property type="entry name" value="HTH_DEOR"/>
    <property type="match status" value="1"/>
</dbReference>
<evidence type="ECO:0000256" key="1">
    <source>
        <dbReference type="ARBA" id="ARBA00023015"/>
    </source>
</evidence>
<dbReference type="PANTHER" id="PTHR30363">
    <property type="entry name" value="HTH-TYPE TRANSCRIPTIONAL REGULATOR SRLR-RELATED"/>
    <property type="match status" value="1"/>
</dbReference>
<organism evidence="5 6">
    <name type="scientific">Paenibacillus hemerocallicola</name>
    <dbReference type="NCBI Taxonomy" id="1172614"/>
    <lineage>
        <taxon>Bacteria</taxon>
        <taxon>Bacillati</taxon>
        <taxon>Bacillota</taxon>
        <taxon>Bacilli</taxon>
        <taxon>Bacillales</taxon>
        <taxon>Paenibacillaceae</taxon>
        <taxon>Paenibacillus</taxon>
    </lineage>
</organism>
<dbReference type="InterPro" id="IPR018356">
    <property type="entry name" value="Tscrpt_reg_HTH_DeoR_CS"/>
</dbReference>
<dbReference type="InterPro" id="IPR050313">
    <property type="entry name" value="Carb_Metab_HTH_regulators"/>
</dbReference>
<dbReference type="Proteomes" id="UP000307943">
    <property type="component" value="Unassembled WGS sequence"/>
</dbReference>
<protein>
    <submittedName>
        <fullName evidence="5">DeoR/GlpR transcriptional regulator</fullName>
    </submittedName>
</protein>
<dbReference type="PROSITE" id="PS00894">
    <property type="entry name" value="HTH_DEOR_1"/>
    <property type="match status" value="1"/>
</dbReference>
<dbReference type="PANTHER" id="PTHR30363:SF44">
    <property type="entry name" value="AGA OPERON TRANSCRIPTIONAL REPRESSOR-RELATED"/>
    <property type="match status" value="1"/>
</dbReference>
<dbReference type="GO" id="GO:0003677">
    <property type="term" value="F:DNA binding"/>
    <property type="evidence" value="ECO:0007669"/>
    <property type="project" value="UniProtKB-KW"/>
</dbReference>
<keyword evidence="1" id="KW-0805">Transcription regulation</keyword>
<reference evidence="5 6" key="1">
    <citation type="submission" date="2019-05" db="EMBL/GenBank/DDBJ databases">
        <title>We sequenced the genome of Paenibacillus hemerocallicola KCTC 33185 for further insight into its adaptation and study the phylogeny of Paenibacillus.</title>
        <authorList>
            <person name="Narsing Rao M.P."/>
        </authorList>
    </citation>
    <scope>NUCLEOTIDE SEQUENCE [LARGE SCALE GENOMIC DNA]</scope>
    <source>
        <strain evidence="5 6">KCTC 33185</strain>
    </source>
</reference>
<dbReference type="GO" id="GO:0003700">
    <property type="term" value="F:DNA-binding transcription factor activity"/>
    <property type="evidence" value="ECO:0007669"/>
    <property type="project" value="InterPro"/>
</dbReference>
<dbReference type="OrthoDB" id="9797223at2"/>
<gene>
    <name evidence="5" type="ORF">FE784_03765</name>
</gene>
<dbReference type="Pfam" id="PF08220">
    <property type="entry name" value="HTH_DeoR"/>
    <property type="match status" value="1"/>
</dbReference>
<dbReference type="AlphaFoldDB" id="A0A5C4TGD1"/>
<dbReference type="EMBL" id="VDCQ01000004">
    <property type="protein sequence ID" value="TNJ67509.1"/>
    <property type="molecule type" value="Genomic_DNA"/>
</dbReference>
<evidence type="ECO:0000256" key="2">
    <source>
        <dbReference type="ARBA" id="ARBA00023125"/>
    </source>
</evidence>
<dbReference type="Gene3D" id="1.10.10.10">
    <property type="entry name" value="Winged helix-like DNA-binding domain superfamily/Winged helix DNA-binding domain"/>
    <property type="match status" value="1"/>
</dbReference>
<feature type="domain" description="HTH deoR-type" evidence="4">
    <location>
        <begin position="3"/>
        <end position="58"/>
    </location>
</feature>
<proteinExistence type="predicted"/>
<evidence type="ECO:0000313" key="5">
    <source>
        <dbReference type="EMBL" id="TNJ67509.1"/>
    </source>
</evidence>
<dbReference type="SUPFAM" id="SSF100950">
    <property type="entry name" value="NagB/RpiA/CoA transferase-like"/>
    <property type="match status" value="1"/>
</dbReference>
<dbReference type="InterPro" id="IPR001034">
    <property type="entry name" value="DeoR_HTH"/>
</dbReference>
<dbReference type="SMART" id="SM01134">
    <property type="entry name" value="DeoRC"/>
    <property type="match status" value="1"/>
</dbReference>
<dbReference type="InterPro" id="IPR014036">
    <property type="entry name" value="DeoR-like_C"/>
</dbReference>
<evidence type="ECO:0000313" key="6">
    <source>
        <dbReference type="Proteomes" id="UP000307943"/>
    </source>
</evidence>
<keyword evidence="2" id="KW-0238">DNA-binding</keyword>
<dbReference type="SUPFAM" id="SSF46785">
    <property type="entry name" value="Winged helix' DNA-binding domain"/>
    <property type="match status" value="1"/>
</dbReference>
<keyword evidence="3" id="KW-0804">Transcription</keyword>
<evidence type="ECO:0000259" key="4">
    <source>
        <dbReference type="PROSITE" id="PS51000"/>
    </source>
</evidence>
<name>A0A5C4TGD1_9BACL</name>
<keyword evidence="6" id="KW-1185">Reference proteome</keyword>
<dbReference type="Gene3D" id="3.40.50.1360">
    <property type="match status" value="1"/>
</dbReference>